<feature type="region of interest" description="Disordered" evidence="1">
    <location>
        <begin position="1252"/>
        <end position="1289"/>
    </location>
</feature>
<proteinExistence type="predicted"/>
<organism evidence="3 4">
    <name type="scientific">Phyllosticta paracitricarpa</name>
    <dbReference type="NCBI Taxonomy" id="2016321"/>
    <lineage>
        <taxon>Eukaryota</taxon>
        <taxon>Fungi</taxon>
        <taxon>Dikarya</taxon>
        <taxon>Ascomycota</taxon>
        <taxon>Pezizomycotina</taxon>
        <taxon>Dothideomycetes</taxon>
        <taxon>Dothideomycetes incertae sedis</taxon>
        <taxon>Botryosphaeriales</taxon>
        <taxon>Phyllostictaceae</taxon>
        <taxon>Phyllosticta</taxon>
    </lineage>
</organism>
<feature type="compositionally biased region" description="Polar residues" evidence="1">
    <location>
        <begin position="173"/>
        <end position="184"/>
    </location>
</feature>
<feature type="compositionally biased region" description="Basic and acidic residues" evidence="1">
    <location>
        <begin position="77"/>
        <end position="88"/>
    </location>
</feature>
<dbReference type="SUPFAM" id="SSF52540">
    <property type="entry name" value="P-loop containing nucleoside triphosphate hydrolases"/>
    <property type="match status" value="1"/>
</dbReference>
<dbReference type="EMBL" id="JBBPBF010000043">
    <property type="protein sequence ID" value="KAK7606752.1"/>
    <property type="molecule type" value="Genomic_DNA"/>
</dbReference>
<sequence length="1289" mass="142223">MAHAPAPCTAMNLGSQQRVHPFFTKAQRPNPIESKDEIETSTTERGDENRSHPENASEKHNSRSQAPKSKGSTSKRKSNETVPSEKVKQTSLPLFTKINGPADLGTPNTEVGDATSGLELDIDDDRRKRQKRESPMVVIPVRQTNDQVAKRQKSDQDSWIQQLQEEATKTQDENQSSAPVTETMQRIPRDGPGVPSAAAHKESIDEVVHKPPALPLSPLDTHDSQEDTNNSPRRSTRKRTSKDSGPSSIDQESPPKKMLRLNASGRFSSPVTQAPKPETVVEDKQKKTRRKPGRQLKQLVVKMTYTIGEESNLAMDIDAILDGTWRVPQPGSAPKTSNPPGSLQPKRPAGPPKPTHPFFARKPAQRSQEESIPDPSKPHHRPTSIRHRRESAITPGKLRAQAAISHDDDESSTHSMKPVSKRVGMEAPWPWKGIARVDGDNAEISLPKSQPGPVGCGNRKLKNNVFHVPGEQDLIFNLTQQLRPNLSEDLATLTHCKYGARFPTRMLTTGPEIQNRIRKQLQTMTSFDGGGRPLESAHPLFESLFNRIAVTLTPFDKGVCESSSWVQKYAPKTSAECLGSSMEVAALRQWLESLKISAVEGGSNDSKGAPKKGAAFKPTKKKRKKHDDMDDFIISDDELGELDTADSEDSGRLALPQAGQRSMIRTGRDWVGGNSKIHNLVLISGPHGVGKTAAIYAVANELDFQVFEINSSSRRSGKDVLDRIGDMTENHIVQRKSKMANDVDTDLSAADRDTERLTDALEKDIQSGKQKSMSAFFKPTAQAQSKATPKPKNTTNSSNTNPKKSSSQSTLGGKPRQTQKQSVILLEEVDVLFADDKNFWQTVEHLALSSKRPIIMTCTDESLVPIHDSSLHAKLRFAPASRPFMSDYLLLLAAAEGHVLQHDAISKLCESKNDDLRSSIMELDFWCQMAVGDRKGGLEWIYPRWPPGQDIDEHGQILRVASQGTYEAGMGWVGHDTFSEDNHIGFDRQHELLLELKDLWGFEPRSYKQPSSSSSPGCSDILTLQDMERLTEMSSATDVYCRVDMPAGSKPVIDHTQPLLSEKARSNYLEPYPVLQADPFIDYSCLDTHLVIASHLAVQRSSSTSQPSSTTSIDPTNLILRHLDHSRKWKPLARPSFFVFDPLAEPPANTASSIPLGLVASSFDRNFAIITTDLAPYVRSIAAYELKLEDERVRKSNLLSAGGKAKRARTTRVARSAQEGGRREQTRRERWFPDNLNLRECLEKTAGNSWAGLGSRARPVTADGEEIDGAMMGGATETASPASTAESAE</sequence>
<gene>
    <name evidence="3" type="ORF">JOL62DRAFT_607059</name>
</gene>
<feature type="compositionally biased region" description="Polar residues" evidence="1">
    <location>
        <begin position="808"/>
        <end position="818"/>
    </location>
</feature>
<dbReference type="Gene3D" id="3.40.50.300">
    <property type="entry name" value="P-loop containing nucleotide triphosphate hydrolases"/>
    <property type="match status" value="1"/>
</dbReference>
<feature type="compositionally biased region" description="Basic residues" evidence="1">
    <location>
        <begin position="378"/>
        <end position="389"/>
    </location>
</feature>
<dbReference type="Proteomes" id="UP001367316">
    <property type="component" value="Unassembled WGS sequence"/>
</dbReference>
<feature type="compositionally biased region" description="Polar residues" evidence="1">
    <location>
        <begin position="63"/>
        <end position="72"/>
    </location>
</feature>
<dbReference type="InterPro" id="IPR027417">
    <property type="entry name" value="P-loop_NTPase"/>
</dbReference>
<keyword evidence="4" id="KW-1185">Reference proteome</keyword>
<evidence type="ECO:0000256" key="1">
    <source>
        <dbReference type="SAM" id="MobiDB-lite"/>
    </source>
</evidence>
<feature type="compositionally biased region" description="Low complexity" evidence="1">
    <location>
        <begin position="1275"/>
        <end position="1289"/>
    </location>
</feature>
<feature type="compositionally biased region" description="Low complexity" evidence="1">
    <location>
        <begin position="788"/>
        <end position="807"/>
    </location>
</feature>
<dbReference type="CDD" id="cd00009">
    <property type="entry name" value="AAA"/>
    <property type="match status" value="1"/>
</dbReference>
<dbReference type="InterPro" id="IPR003959">
    <property type="entry name" value="ATPase_AAA_core"/>
</dbReference>
<feature type="compositionally biased region" description="Basic and acidic residues" evidence="1">
    <location>
        <begin position="33"/>
        <end position="61"/>
    </location>
</feature>
<comment type="caution">
    <text evidence="3">The sequence shown here is derived from an EMBL/GenBank/DDBJ whole genome shotgun (WGS) entry which is preliminary data.</text>
</comment>
<dbReference type="Pfam" id="PF00004">
    <property type="entry name" value="AAA"/>
    <property type="match status" value="1"/>
</dbReference>
<feature type="region of interest" description="Disordered" evidence="1">
    <location>
        <begin position="325"/>
        <end position="424"/>
    </location>
</feature>
<dbReference type="PANTHER" id="PTHR23389">
    <property type="entry name" value="CHROMOSOME TRANSMISSION FIDELITY FACTOR 18"/>
    <property type="match status" value="1"/>
</dbReference>
<feature type="compositionally biased region" description="Basic and acidic residues" evidence="1">
    <location>
        <begin position="199"/>
        <end position="209"/>
    </location>
</feature>
<feature type="region of interest" description="Disordered" evidence="1">
    <location>
        <begin position="779"/>
        <end position="818"/>
    </location>
</feature>
<name>A0ABR1MUX3_9PEZI</name>
<feature type="region of interest" description="Disordered" evidence="1">
    <location>
        <begin position="1"/>
        <end position="295"/>
    </location>
</feature>
<feature type="region of interest" description="Disordered" evidence="1">
    <location>
        <begin position="735"/>
        <end position="755"/>
    </location>
</feature>
<accession>A0ABR1MUX3</accession>
<dbReference type="InterPro" id="IPR003593">
    <property type="entry name" value="AAA+_ATPase"/>
</dbReference>
<evidence type="ECO:0000313" key="3">
    <source>
        <dbReference type="EMBL" id="KAK7606752.1"/>
    </source>
</evidence>
<feature type="domain" description="AAA+ ATPase" evidence="2">
    <location>
        <begin position="677"/>
        <end position="877"/>
    </location>
</feature>
<protein>
    <recommendedName>
        <fullName evidence="2">AAA+ ATPase domain-containing protein</fullName>
    </recommendedName>
</protein>
<reference evidence="3 4" key="1">
    <citation type="submission" date="2024-04" db="EMBL/GenBank/DDBJ databases">
        <title>Phyllosticta paracitricarpa is synonymous to the EU quarantine fungus P. citricarpa based on phylogenomic analyses.</title>
        <authorList>
            <consortium name="Lawrence Berkeley National Laboratory"/>
            <person name="Van ingen-buijs V.A."/>
            <person name="Van westerhoven A.C."/>
            <person name="Haridas S."/>
            <person name="Skiadas P."/>
            <person name="Martin F."/>
            <person name="Groenewald J.Z."/>
            <person name="Crous P.W."/>
            <person name="Seidl M.F."/>
        </authorList>
    </citation>
    <scope>NUCLEOTIDE SEQUENCE [LARGE SCALE GENOMIC DNA]</scope>
    <source>
        <strain evidence="3 4">CBS 141358</strain>
    </source>
</reference>
<evidence type="ECO:0000313" key="4">
    <source>
        <dbReference type="Proteomes" id="UP001367316"/>
    </source>
</evidence>
<evidence type="ECO:0000259" key="2">
    <source>
        <dbReference type="SMART" id="SM00382"/>
    </source>
</evidence>
<dbReference type="PANTHER" id="PTHR23389:SF21">
    <property type="entry name" value="ATPASE FAMILY AAA DOMAIN-CONTAINING PROTEIN 5"/>
    <property type="match status" value="1"/>
</dbReference>
<dbReference type="SMART" id="SM00382">
    <property type="entry name" value="AAA"/>
    <property type="match status" value="1"/>
</dbReference>
<feature type="region of interest" description="Disordered" evidence="1">
    <location>
        <begin position="601"/>
        <end position="623"/>
    </location>
</feature>